<gene>
    <name evidence="1" type="ORF">NCTC11938_02842</name>
</gene>
<organism evidence="1 2">
    <name type="scientific">Proteus mirabilis</name>
    <dbReference type="NCBI Taxonomy" id="584"/>
    <lineage>
        <taxon>Bacteria</taxon>
        <taxon>Pseudomonadati</taxon>
        <taxon>Pseudomonadota</taxon>
        <taxon>Gammaproteobacteria</taxon>
        <taxon>Enterobacterales</taxon>
        <taxon>Morganellaceae</taxon>
        <taxon>Proteus</taxon>
    </lineage>
</organism>
<protein>
    <submittedName>
        <fullName evidence="1">Uncharacterized protein</fullName>
    </submittedName>
</protein>
<evidence type="ECO:0000313" key="2">
    <source>
        <dbReference type="Proteomes" id="UP000254191"/>
    </source>
</evidence>
<proteinExistence type="predicted"/>
<reference evidence="1 2" key="1">
    <citation type="submission" date="2018-06" db="EMBL/GenBank/DDBJ databases">
        <authorList>
            <consortium name="Pathogen Informatics"/>
            <person name="Doyle S."/>
        </authorList>
    </citation>
    <scope>NUCLEOTIDE SEQUENCE [LARGE SCALE GENOMIC DNA]</scope>
    <source>
        <strain evidence="1 2">NCTC11938</strain>
    </source>
</reference>
<accession>A0A379GCF4</accession>
<name>A0A379GCF4_PROMI</name>
<dbReference type="Proteomes" id="UP000254191">
    <property type="component" value="Unassembled WGS sequence"/>
</dbReference>
<dbReference type="EMBL" id="UGTS01000005">
    <property type="protein sequence ID" value="SUC38571.1"/>
    <property type="molecule type" value="Genomic_DNA"/>
</dbReference>
<dbReference type="AlphaFoldDB" id="A0A379GCF4"/>
<evidence type="ECO:0000313" key="1">
    <source>
        <dbReference type="EMBL" id="SUC38571.1"/>
    </source>
</evidence>
<sequence>MNTNYQLPSDIDYIGIFDNNTDTGEARFDLYVKTFRSMTMKMTEESNSRQSLFRLQWLGDWLAEMYGWKMLNPDITPLNAIHSYLILRDNLPAAQVAGMTTEQIHLALTEEWGTFKARRGAKDFLRRVENARTLLTILSGKYINSDRAGSICCQSTVRLNGKKQENTLIFMDAPPVSAHHQNGFFHSGNSSETR</sequence>